<dbReference type="FunFam" id="2.40.10.10:FF:000003">
    <property type="entry name" value="Transmembrane serine protease 3"/>
    <property type="match status" value="1"/>
</dbReference>
<feature type="modified residue" description="(3R)-3-hydroxyasparagine" evidence="19">
    <location>
        <position position="157"/>
    </location>
</feature>
<feature type="binding site" evidence="20">
    <location>
        <position position="124"/>
    </location>
    <ligand>
        <name>Ca(2+)</name>
        <dbReference type="ChEBI" id="CHEBI:29108"/>
        <label>1</label>
    </ligand>
</feature>
<dbReference type="FunFam" id="2.60.120.290:FF:000012">
    <property type="entry name" value="mannan-binding lectin serine protease 1 isoform X1"/>
    <property type="match status" value="1"/>
</dbReference>
<feature type="disulfide bond" evidence="18">
    <location>
        <begin position="641"/>
        <end position="673"/>
    </location>
</feature>
<dbReference type="InterPro" id="IPR001314">
    <property type="entry name" value="Peptidase_S1A"/>
</dbReference>
<dbReference type="FunFam" id="2.60.120.290:FF:000006">
    <property type="entry name" value="Mannan-binding lectin serine protease 1"/>
    <property type="match status" value="1"/>
</dbReference>
<keyword evidence="3" id="KW-0964">Secreted</keyword>
<evidence type="ECO:0000256" key="17">
    <source>
        <dbReference type="PIRSR" id="PIRSR001155-1"/>
    </source>
</evidence>
<dbReference type="GO" id="GO:0005615">
    <property type="term" value="C:extracellular space"/>
    <property type="evidence" value="ECO:0007669"/>
    <property type="project" value="TreeGrafter"/>
</dbReference>
<keyword evidence="13" id="KW-0472">Membrane</keyword>
<feature type="binding site" evidence="20">
    <location>
        <position position="158"/>
    </location>
    <ligand>
        <name>Ca(2+)</name>
        <dbReference type="ChEBI" id="CHEBI:29108"/>
        <label>2</label>
    </ligand>
</feature>
<dbReference type="Proteomes" id="UP000275408">
    <property type="component" value="Unassembled WGS sequence"/>
</dbReference>
<feature type="binding site" evidence="20">
    <location>
        <position position="71"/>
    </location>
    <ligand>
        <name>Ca(2+)</name>
        <dbReference type="ChEBI" id="CHEBI:29108"/>
        <label>1</label>
    </ligand>
</feature>
<feature type="disulfide bond" evidence="18">
    <location>
        <begin position="613"/>
        <end position="630"/>
    </location>
</feature>
<evidence type="ECO:0000256" key="16">
    <source>
        <dbReference type="ARBA" id="ARBA00023278"/>
    </source>
</evidence>
<dbReference type="InterPro" id="IPR018114">
    <property type="entry name" value="TRYPSIN_HIS"/>
</dbReference>
<dbReference type="GO" id="GO:0016020">
    <property type="term" value="C:membrane"/>
    <property type="evidence" value="ECO:0007669"/>
    <property type="project" value="UniProtKB-SubCell"/>
</dbReference>
<feature type="active site" description="Charge relay system" evidence="17">
    <location>
        <position position="645"/>
    </location>
</feature>
<dbReference type="InterPro" id="IPR024175">
    <property type="entry name" value="Pept_S1A_C1r/C1S/mannan-bd"/>
</dbReference>
<dbReference type="PANTHER" id="PTHR24255:SF31">
    <property type="entry name" value="CUBILIN-LIKE PROTEIN"/>
    <property type="match status" value="1"/>
</dbReference>
<evidence type="ECO:0000259" key="24">
    <source>
        <dbReference type="PROSITE" id="PS50240"/>
    </source>
</evidence>
<dbReference type="InterPro" id="IPR035976">
    <property type="entry name" value="Sushi/SCR/CCP_sf"/>
</dbReference>
<evidence type="ECO:0000256" key="14">
    <source>
        <dbReference type="ARBA" id="ARBA00023157"/>
    </source>
</evidence>
<dbReference type="CDD" id="cd00054">
    <property type="entry name" value="EGF_CA"/>
    <property type="match status" value="1"/>
</dbReference>
<dbReference type="SUPFAM" id="SSF50494">
    <property type="entry name" value="Trypsin-like serine proteases"/>
    <property type="match status" value="1"/>
</dbReference>
<dbReference type="FunFam" id="2.10.70.10:FF:000014">
    <property type="entry name" value="Membrane cofactor protein"/>
    <property type="match status" value="1"/>
</dbReference>
<keyword evidence="8" id="KW-0732">Signal</keyword>
<dbReference type="Gene3D" id="2.10.70.10">
    <property type="entry name" value="Complement Module, domain 1"/>
    <property type="match status" value="2"/>
</dbReference>
<feature type="binding site" evidence="20">
    <location>
        <position position="232"/>
    </location>
    <ligand>
        <name>Ca(2+)</name>
        <dbReference type="ChEBI" id="CHEBI:29108"/>
        <label>3</label>
    </ligand>
</feature>
<evidence type="ECO:0000256" key="3">
    <source>
        <dbReference type="ARBA" id="ARBA00022525"/>
    </source>
</evidence>
<dbReference type="GO" id="GO:0006956">
    <property type="term" value="P:complement activation"/>
    <property type="evidence" value="ECO:0007669"/>
    <property type="project" value="InterPro"/>
</dbReference>
<dbReference type="PROSITE" id="PS50240">
    <property type="entry name" value="TRYPSIN_DOM"/>
    <property type="match status" value="1"/>
</dbReference>
<evidence type="ECO:0000313" key="27">
    <source>
        <dbReference type="Proteomes" id="UP000275408"/>
    </source>
</evidence>
<dbReference type="InterPro" id="IPR001254">
    <property type="entry name" value="Trypsin_dom"/>
</dbReference>
<feature type="binding site" evidence="20">
    <location>
        <position position="140"/>
    </location>
    <ligand>
        <name>Ca(2+)</name>
        <dbReference type="ChEBI" id="CHEBI:29108"/>
        <label>2</label>
    </ligand>
</feature>
<evidence type="ECO:0000256" key="19">
    <source>
        <dbReference type="PIRSR" id="PIRSR001155-3"/>
    </source>
</evidence>
<comment type="caution">
    <text evidence="22">Lacks conserved residue(s) required for the propagation of feature annotation.</text>
</comment>
<feature type="disulfide bond" evidence="18 22">
    <location>
        <begin position="325"/>
        <end position="352"/>
    </location>
</feature>
<dbReference type="InterPro" id="IPR043504">
    <property type="entry name" value="Peptidase_S1_PA_chymotrypsin"/>
</dbReference>
<evidence type="ECO:0000259" key="25">
    <source>
        <dbReference type="PROSITE" id="PS50923"/>
    </source>
</evidence>
<evidence type="ECO:0000256" key="2">
    <source>
        <dbReference type="ARBA" id="ARBA00004613"/>
    </source>
</evidence>
<dbReference type="Gene3D" id="2.40.10.10">
    <property type="entry name" value="Trypsin-like serine proteases"/>
    <property type="match status" value="1"/>
</dbReference>
<evidence type="ECO:0000256" key="11">
    <source>
        <dbReference type="ARBA" id="ARBA00022825"/>
    </source>
</evidence>
<dbReference type="FunFam" id="2.10.70.10:FF:000011">
    <property type="entry name" value="CUB and sushi domain-containing protein 3 isoform A"/>
    <property type="match status" value="1"/>
</dbReference>
<evidence type="ECO:0000256" key="20">
    <source>
        <dbReference type="PIRSR" id="PIRSR001155-4"/>
    </source>
</evidence>
<feature type="binding site" evidence="20">
    <location>
        <position position="161"/>
    </location>
    <ligand>
        <name>Ca(2+)</name>
        <dbReference type="ChEBI" id="CHEBI:29108"/>
        <label>2</label>
    </ligand>
</feature>
<feature type="binding site" evidence="20">
    <location>
        <position position="157"/>
    </location>
    <ligand>
        <name>Ca(2+)</name>
        <dbReference type="ChEBI" id="CHEBI:29108"/>
        <label>2</label>
    </ligand>
</feature>
<feature type="domain" description="CUB" evidence="23">
    <location>
        <begin position="183"/>
        <end position="295"/>
    </location>
</feature>
<dbReference type="STRING" id="46731.A0A3M6UJV0"/>
<dbReference type="InterPro" id="IPR035914">
    <property type="entry name" value="Sperma_CUB_dom_sf"/>
</dbReference>
<dbReference type="Pfam" id="PF00084">
    <property type="entry name" value="Sushi"/>
    <property type="match status" value="2"/>
</dbReference>
<name>A0A3M6UJV0_POCDA</name>
<dbReference type="SMART" id="SM00020">
    <property type="entry name" value="Tryp_SPc"/>
    <property type="match status" value="1"/>
</dbReference>
<evidence type="ECO:0000256" key="15">
    <source>
        <dbReference type="ARBA" id="ARBA00023180"/>
    </source>
</evidence>
<evidence type="ECO:0000259" key="23">
    <source>
        <dbReference type="PROSITE" id="PS01180"/>
    </source>
</evidence>
<dbReference type="GO" id="GO:0045087">
    <property type="term" value="P:innate immune response"/>
    <property type="evidence" value="ECO:0007669"/>
    <property type="project" value="UniProtKB-KW"/>
</dbReference>
<dbReference type="CDD" id="cd00033">
    <property type="entry name" value="CCP"/>
    <property type="match status" value="2"/>
</dbReference>
<organism evidence="26 27">
    <name type="scientific">Pocillopora damicornis</name>
    <name type="common">Cauliflower coral</name>
    <name type="synonym">Millepora damicornis</name>
    <dbReference type="NCBI Taxonomy" id="46731"/>
    <lineage>
        <taxon>Eukaryota</taxon>
        <taxon>Metazoa</taxon>
        <taxon>Cnidaria</taxon>
        <taxon>Anthozoa</taxon>
        <taxon>Hexacorallia</taxon>
        <taxon>Scleractinia</taxon>
        <taxon>Astrocoeniina</taxon>
        <taxon>Pocilloporidae</taxon>
        <taxon>Pocillopora</taxon>
    </lineage>
</organism>
<dbReference type="SUPFAM" id="SSF57535">
    <property type="entry name" value="Complement control module/SCR domain"/>
    <property type="match status" value="2"/>
</dbReference>
<dbReference type="SMART" id="SM00179">
    <property type="entry name" value="EGF_CA"/>
    <property type="match status" value="1"/>
</dbReference>
<feature type="disulfide bond" evidence="18">
    <location>
        <begin position="299"/>
        <end position="339"/>
    </location>
</feature>
<dbReference type="CDD" id="cd00041">
    <property type="entry name" value="CUB"/>
    <property type="match status" value="2"/>
</dbReference>
<feature type="active site" description="Charge relay system" evidence="17">
    <location>
        <position position="542"/>
    </location>
</feature>
<dbReference type="CDD" id="cd00190">
    <property type="entry name" value="Tryp_SPc"/>
    <property type="match status" value="1"/>
</dbReference>
<evidence type="ECO:0000256" key="6">
    <source>
        <dbReference type="ARBA" id="ARBA00022659"/>
    </source>
</evidence>
<keyword evidence="27" id="KW-1185">Reference proteome</keyword>
<keyword evidence="5" id="KW-0399">Innate immunity</keyword>
<evidence type="ECO:0000256" key="10">
    <source>
        <dbReference type="ARBA" id="ARBA00022801"/>
    </source>
</evidence>
<keyword evidence="9" id="KW-0677">Repeat</keyword>
<feature type="disulfide bond" evidence="18">
    <location>
        <begin position="374"/>
        <end position="414"/>
    </location>
</feature>
<dbReference type="SUPFAM" id="SSF57196">
    <property type="entry name" value="EGF/Laminin"/>
    <property type="match status" value="1"/>
</dbReference>
<feature type="active site" description="Charge relay system" evidence="17">
    <location>
        <position position="488"/>
    </location>
</feature>
<feature type="domain" description="CUB" evidence="23">
    <location>
        <begin position="23"/>
        <end position="139"/>
    </location>
</feature>
<dbReference type="InterPro" id="IPR009003">
    <property type="entry name" value="Peptidase_S1_PA"/>
</dbReference>
<sequence length="697" mass="78592">MVLLCKLVEPICKLQLFLRDSSCGGALNGRHGIIQSPNFPDTYPNNLHCVWNITVATGYRVKIRFTAFDVEYFKYCEYDWISMRSGNSTHGKFCGSKKGVHRIPHDQLISPTNEVTLIFHSDYSNEEVYKGFRAHYSAVDADECKRDNGGCDHYCHNYIGGHYCSCRPGYRLQPDKKSCYVVCNNQQFKARRGEIATPEYPKNYPKNSRCDWTIEVEEGYQITLSFTQFEVEDHPDVICPYDYLRVSAGINRKYGPFCGKSLPQNITSSDNYMYLEFVSDGTENYKGFKAIYDTHGLQCPILRAPQHGNMTGDSFTFKDVVQFGCDEGYLLTGSAVRECLSSGTWDGDVPECKRKYSYSLGDLLLRRYALAVNCGNPGIPRHGKMGQTGFTYKKTVTFSCDKYFELRGQSTRQCQADGTWSGEQPKCVASCGEIENFNFSRDVCRKRIVGGQDSSKGAYPWHVLLMKDGRLACGGSLLNERWVLTAAHCVTSKQSDIIPLSQLDIFAGLLDIRKFNDSHVQRRRVIKIINHRDFNFTLFESDLALLKLDREIKISDYARPVCLPEKPEQKSLFMRGKFGRVVGWGYRVSQDSIGQFANILKEICIPTIGNDKCQAAFKDEGYIVTPKMLCAGQVQGGKDSCHGDSGGGFVSMDPVSGKWVLGGVVSWGSSLGCGLRNKYGVYVRVTEFIPWINRYMS</sequence>
<gene>
    <name evidence="26" type="ORF">pdam_00000447</name>
</gene>
<feature type="binding site" evidence="20">
    <location>
        <position position="79"/>
    </location>
    <ligand>
        <name>Ca(2+)</name>
        <dbReference type="ChEBI" id="CHEBI:29108"/>
        <label>1</label>
    </ligand>
</feature>
<evidence type="ECO:0000256" key="12">
    <source>
        <dbReference type="ARBA" id="ARBA00022859"/>
    </source>
</evidence>
<dbReference type="SMART" id="SM00042">
    <property type="entry name" value="CUB"/>
    <property type="match status" value="2"/>
</dbReference>
<dbReference type="InterPro" id="IPR000742">
    <property type="entry name" value="EGF"/>
</dbReference>
<dbReference type="Gene3D" id="2.10.25.10">
    <property type="entry name" value="Laminin"/>
    <property type="match status" value="1"/>
</dbReference>
<comment type="caution">
    <text evidence="26">The sequence shown here is derived from an EMBL/GenBank/DDBJ whole genome shotgun (WGS) entry which is preliminary data.</text>
</comment>
<dbReference type="PROSITE" id="PS01186">
    <property type="entry name" value="EGF_2"/>
    <property type="match status" value="1"/>
</dbReference>
<dbReference type="Pfam" id="PF00089">
    <property type="entry name" value="Trypsin"/>
    <property type="match status" value="1"/>
</dbReference>
<keyword evidence="10" id="KW-0378">Hydrolase</keyword>
<feature type="domain" description="Sushi" evidence="25">
    <location>
        <begin position="297"/>
        <end position="354"/>
    </location>
</feature>
<dbReference type="InterPro" id="IPR001881">
    <property type="entry name" value="EGF-like_Ca-bd_dom"/>
</dbReference>
<evidence type="ECO:0000256" key="8">
    <source>
        <dbReference type="ARBA" id="ARBA00022729"/>
    </source>
</evidence>
<evidence type="ECO:0000256" key="21">
    <source>
        <dbReference type="PROSITE-ProRule" id="PRU00059"/>
    </source>
</evidence>
<dbReference type="PROSITE" id="PS50923">
    <property type="entry name" value="SUSHI"/>
    <property type="match status" value="2"/>
</dbReference>
<keyword evidence="15" id="KW-0325">Glycoprotein</keyword>
<keyword evidence="11" id="KW-0720">Serine protease</keyword>
<feature type="disulfide bond" description="Interchain (between heavy and light chains)" evidence="18">
    <location>
        <begin position="431"/>
        <end position="562"/>
    </location>
</feature>
<keyword evidence="20" id="KW-0106">Calcium</keyword>
<feature type="domain" description="Sushi" evidence="25">
    <location>
        <begin position="372"/>
        <end position="429"/>
    </location>
</feature>
<feature type="disulfide bond" evidence="18">
    <location>
        <begin position="239"/>
        <end position="258"/>
    </location>
</feature>
<dbReference type="OrthoDB" id="9985152at2759"/>
<feature type="disulfide bond" evidence="18 22">
    <location>
        <begin position="400"/>
        <end position="427"/>
    </location>
</feature>
<dbReference type="Gene3D" id="2.60.120.290">
    <property type="entry name" value="Spermadhesin, CUB domain"/>
    <property type="match status" value="2"/>
</dbReference>
<dbReference type="InterPro" id="IPR000436">
    <property type="entry name" value="Sushi_SCR_CCP_dom"/>
</dbReference>
<evidence type="ECO:0000256" key="9">
    <source>
        <dbReference type="ARBA" id="ARBA00022737"/>
    </source>
</evidence>
<evidence type="ECO:0000313" key="26">
    <source>
        <dbReference type="EMBL" id="RMX53658.1"/>
    </source>
</evidence>
<dbReference type="PROSITE" id="PS01180">
    <property type="entry name" value="CUB"/>
    <property type="match status" value="2"/>
</dbReference>
<dbReference type="Pfam" id="PF00431">
    <property type="entry name" value="CUB"/>
    <property type="match status" value="2"/>
</dbReference>
<evidence type="ECO:0000256" key="4">
    <source>
        <dbReference type="ARBA" id="ARBA00022536"/>
    </source>
</evidence>
<comment type="PTM">
    <text evidence="19">The iron and 2-oxoglutarate dependent 3-hydroxylation of aspartate and asparagine is (R) stereospecific within EGF domains.</text>
</comment>
<keyword evidence="6 22" id="KW-0768">Sushi</keyword>
<keyword evidence="4" id="KW-0245">EGF-like domain</keyword>
<dbReference type="SMART" id="SM00032">
    <property type="entry name" value="CCP"/>
    <property type="match status" value="2"/>
</dbReference>
<evidence type="ECO:0000256" key="7">
    <source>
        <dbReference type="ARBA" id="ARBA00022670"/>
    </source>
</evidence>
<evidence type="ECO:0000256" key="1">
    <source>
        <dbReference type="ARBA" id="ARBA00004370"/>
    </source>
</evidence>
<dbReference type="PROSITE" id="PS00134">
    <property type="entry name" value="TRYPSIN_HIS"/>
    <property type="match status" value="1"/>
</dbReference>
<feature type="binding site" evidence="20">
    <location>
        <position position="242"/>
    </location>
    <ligand>
        <name>Ca(2+)</name>
        <dbReference type="ChEBI" id="CHEBI:29108"/>
        <label>3</label>
    </ligand>
</feature>
<feature type="disulfide bond" evidence="18">
    <location>
        <begin position="151"/>
        <end position="164"/>
    </location>
</feature>
<dbReference type="GO" id="GO:0005509">
    <property type="term" value="F:calcium ion binding"/>
    <property type="evidence" value="ECO:0007669"/>
    <property type="project" value="InterPro"/>
</dbReference>
<keyword evidence="7" id="KW-0645">Protease</keyword>
<dbReference type="AlphaFoldDB" id="A0A3M6UJV0"/>
<keyword evidence="16 19" id="KW-0379">Hydroxylation</keyword>
<proteinExistence type="predicted"/>
<dbReference type="FunFam" id="2.10.25.10:FF:000059">
    <property type="entry name" value="Mannan-binding lectin serine protease 1"/>
    <property type="match status" value="1"/>
</dbReference>
<keyword evidence="14 18" id="KW-1015">Disulfide bond</keyword>
<keyword evidence="12" id="KW-0391">Immunity</keyword>
<feature type="disulfide bond" evidence="18">
    <location>
        <begin position="76"/>
        <end position="94"/>
    </location>
</feature>
<feature type="disulfide bond" evidence="18">
    <location>
        <begin position="166"/>
        <end position="179"/>
    </location>
</feature>
<evidence type="ECO:0008006" key="28">
    <source>
        <dbReference type="Google" id="ProtNLM"/>
    </source>
</evidence>
<accession>A0A3M6UJV0</accession>
<evidence type="ECO:0000256" key="18">
    <source>
        <dbReference type="PIRSR" id="PIRSR001155-2"/>
    </source>
</evidence>
<dbReference type="SUPFAM" id="SSF49854">
    <property type="entry name" value="Spermadhesin, CUB domain"/>
    <property type="match status" value="2"/>
</dbReference>
<dbReference type="SMART" id="SM00181">
    <property type="entry name" value="EGF"/>
    <property type="match status" value="1"/>
</dbReference>
<dbReference type="PRINTS" id="PR00722">
    <property type="entry name" value="CHYMOTRYPSIN"/>
</dbReference>
<evidence type="ECO:0000256" key="13">
    <source>
        <dbReference type="ARBA" id="ARBA00023136"/>
    </source>
</evidence>
<dbReference type="GO" id="GO:0004252">
    <property type="term" value="F:serine-type endopeptidase activity"/>
    <property type="evidence" value="ECO:0007669"/>
    <property type="project" value="InterPro"/>
</dbReference>
<protein>
    <recommendedName>
        <fullName evidence="28">Mannan-binding lectin serine protease 1</fullName>
    </recommendedName>
</protein>
<dbReference type="EMBL" id="RCHS01001413">
    <property type="protein sequence ID" value="RMX53658.1"/>
    <property type="molecule type" value="Genomic_DNA"/>
</dbReference>
<dbReference type="Pfam" id="PF14670">
    <property type="entry name" value="FXa_inhibition"/>
    <property type="match status" value="1"/>
</dbReference>
<comment type="subcellular location">
    <subcellularLocation>
        <location evidence="1">Membrane</location>
    </subcellularLocation>
    <subcellularLocation>
        <location evidence="2">Secreted</location>
    </subcellularLocation>
</comment>
<dbReference type="PANTHER" id="PTHR24255">
    <property type="entry name" value="COMPLEMENT COMPONENT 1, S SUBCOMPONENT-RELATED"/>
    <property type="match status" value="1"/>
</dbReference>
<feature type="binding site" evidence="20">
    <location>
        <position position="122"/>
    </location>
    <ligand>
        <name>Ca(2+)</name>
        <dbReference type="ChEBI" id="CHEBI:29108"/>
        <label>1</label>
    </ligand>
</feature>
<dbReference type="PIRSF" id="PIRSF001155">
    <property type="entry name" value="C1r_C1s_MASP"/>
    <property type="match status" value="1"/>
</dbReference>
<evidence type="ECO:0000256" key="5">
    <source>
        <dbReference type="ARBA" id="ARBA00022588"/>
    </source>
</evidence>
<feature type="binding site" evidence="20">
    <location>
        <position position="143"/>
    </location>
    <ligand>
        <name>Ca(2+)</name>
        <dbReference type="ChEBI" id="CHEBI:29108"/>
        <label>2</label>
    </ligand>
</feature>
<feature type="disulfide bond" evidence="18 21">
    <location>
        <begin position="183"/>
        <end position="210"/>
    </location>
</feature>
<feature type="disulfide bond" evidence="18">
    <location>
        <begin position="144"/>
        <end position="155"/>
    </location>
</feature>
<keyword evidence="20" id="KW-0479">Metal-binding</keyword>
<dbReference type="InterPro" id="IPR000859">
    <property type="entry name" value="CUB_dom"/>
</dbReference>
<feature type="binding site" evidence="20">
    <location>
        <position position="280"/>
    </location>
    <ligand>
        <name>Ca(2+)</name>
        <dbReference type="ChEBI" id="CHEBI:29108"/>
        <label>3</label>
    </ligand>
</feature>
<feature type="domain" description="Peptidase S1" evidence="24">
    <location>
        <begin position="448"/>
        <end position="697"/>
    </location>
</feature>
<evidence type="ECO:0000256" key="22">
    <source>
        <dbReference type="PROSITE-ProRule" id="PRU00302"/>
    </source>
</evidence>
<reference evidence="26 27" key="1">
    <citation type="journal article" date="2018" name="Sci. Rep.">
        <title>Comparative analysis of the Pocillopora damicornis genome highlights role of immune system in coral evolution.</title>
        <authorList>
            <person name="Cunning R."/>
            <person name="Bay R.A."/>
            <person name="Gillette P."/>
            <person name="Baker A.C."/>
            <person name="Traylor-Knowles N."/>
        </authorList>
    </citation>
    <scope>NUCLEOTIDE SEQUENCE [LARGE SCALE GENOMIC DNA]</scope>
    <source>
        <strain evidence="26">RSMAS</strain>
        <tissue evidence="26">Whole animal</tissue>
    </source>
</reference>
<dbReference type="GO" id="GO:0006508">
    <property type="term" value="P:proteolysis"/>
    <property type="evidence" value="ECO:0007669"/>
    <property type="project" value="UniProtKB-KW"/>
</dbReference>